<protein>
    <submittedName>
        <fullName evidence="2">Uncharacterized protein</fullName>
    </submittedName>
</protein>
<dbReference type="Proteomes" id="UP000230233">
    <property type="component" value="Chromosome III"/>
</dbReference>
<proteinExistence type="predicted"/>
<keyword evidence="3" id="KW-1185">Reference proteome</keyword>
<evidence type="ECO:0000313" key="3">
    <source>
        <dbReference type="Proteomes" id="UP000230233"/>
    </source>
</evidence>
<dbReference type="AlphaFoldDB" id="A0A2G5UGT3"/>
<organism evidence="2 3">
    <name type="scientific">Caenorhabditis nigoni</name>
    <dbReference type="NCBI Taxonomy" id="1611254"/>
    <lineage>
        <taxon>Eukaryota</taxon>
        <taxon>Metazoa</taxon>
        <taxon>Ecdysozoa</taxon>
        <taxon>Nematoda</taxon>
        <taxon>Chromadorea</taxon>
        <taxon>Rhabditida</taxon>
        <taxon>Rhabditina</taxon>
        <taxon>Rhabditomorpha</taxon>
        <taxon>Rhabditoidea</taxon>
        <taxon>Rhabditidae</taxon>
        <taxon>Peloderinae</taxon>
        <taxon>Caenorhabditis</taxon>
    </lineage>
</organism>
<evidence type="ECO:0000313" key="2">
    <source>
        <dbReference type="EMBL" id="PIC38767.1"/>
    </source>
</evidence>
<sequence length="172" mass="19755">MTNLIFLIALLAIFNVSAGFEDRCHASEILMLPAPEDVYQKESVVPTPSIPMALPELYDNVTILPSVLEVLKTFQYNEEDFDSDEDSEEYDEMDDDEINERSLRIAGFVGQCMVFLFVFNIVTLDIEHYDEPEEEELVVVHKLHRAVEIQTCPLPSRKNIRIVKRLVESSEC</sequence>
<gene>
    <name evidence="2" type="primary">Cnig_chr_III.g10668</name>
    <name evidence="2" type="ORF">B9Z55_010668</name>
</gene>
<comment type="caution">
    <text evidence="2">The sequence shown here is derived from an EMBL/GenBank/DDBJ whole genome shotgun (WGS) entry which is preliminary data.</text>
</comment>
<accession>A0A2G5UGT3</accession>
<keyword evidence="1" id="KW-0732">Signal</keyword>
<dbReference type="OrthoDB" id="5858095at2759"/>
<dbReference type="EMBL" id="PDUG01000003">
    <property type="protein sequence ID" value="PIC38767.1"/>
    <property type="molecule type" value="Genomic_DNA"/>
</dbReference>
<feature type="chain" id="PRO_5013781367" evidence="1">
    <location>
        <begin position="20"/>
        <end position="172"/>
    </location>
</feature>
<feature type="signal peptide" evidence="1">
    <location>
        <begin position="1"/>
        <end position="19"/>
    </location>
</feature>
<name>A0A2G5UGT3_9PELO</name>
<reference evidence="3" key="1">
    <citation type="submission" date="2017-10" db="EMBL/GenBank/DDBJ databases">
        <title>Rapid genome shrinkage in a self-fertile nematode reveals novel sperm competition proteins.</title>
        <authorList>
            <person name="Yin D."/>
            <person name="Schwarz E.M."/>
            <person name="Thomas C.G."/>
            <person name="Felde R.L."/>
            <person name="Korf I.F."/>
            <person name="Cutter A.D."/>
            <person name="Schartner C.M."/>
            <person name="Ralston E.J."/>
            <person name="Meyer B.J."/>
            <person name="Haag E.S."/>
        </authorList>
    </citation>
    <scope>NUCLEOTIDE SEQUENCE [LARGE SCALE GENOMIC DNA]</scope>
    <source>
        <strain evidence="3">JU1422</strain>
    </source>
</reference>
<evidence type="ECO:0000256" key="1">
    <source>
        <dbReference type="SAM" id="SignalP"/>
    </source>
</evidence>